<sequence>MQLVDKITAACPFGLEKAAQRVADEVKAAYDAAPCPLSRAFGRSPIITVVPLPPETPYGPWWAVQVQAGAEIRYIAN</sequence>
<keyword evidence="2" id="KW-1185">Reference proteome</keyword>
<name>A0A9E7N257_9CAUD</name>
<gene>
    <name evidence="1" type="ORF">GURKE_04790</name>
</gene>
<accession>A0A9E7N257</accession>
<evidence type="ECO:0000313" key="2">
    <source>
        <dbReference type="Proteomes" id="UP001055634"/>
    </source>
</evidence>
<evidence type="ECO:0000313" key="1">
    <source>
        <dbReference type="EMBL" id="UTC28481.1"/>
    </source>
</evidence>
<protein>
    <submittedName>
        <fullName evidence="1">Uncharacterized protein</fullName>
    </submittedName>
</protein>
<dbReference type="Proteomes" id="UP001055634">
    <property type="component" value="Segment"/>
</dbReference>
<organism evidence="1 2">
    <name type="scientific">Brevundimonas phage vB_BpoS-Gurke</name>
    <dbReference type="NCBI Taxonomy" id="2948599"/>
    <lineage>
        <taxon>Viruses</taxon>
        <taxon>Duplodnaviria</taxon>
        <taxon>Heunggongvirae</taxon>
        <taxon>Uroviricota</taxon>
        <taxon>Caudoviricetes</taxon>
        <taxon>Jeanschmidtviridae</taxon>
        <taxon>Kikimoravirus</taxon>
        <taxon>Kikimoravirus gurke</taxon>
    </lineage>
</organism>
<proteinExistence type="predicted"/>
<reference evidence="1" key="1">
    <citation type="submission" date="2022-04" db="EMBL/GenBank/DDBJ databases">
        <authorList>
            <person name="Friedrich I."/>
            <person name="Schneider D."/>
            <person name="Poehlein A."/>
            <person name="Hertel R."/>
            <person name="Daniel R."/>
        </authorList>
    </citation>
    <scope>NUCLEOTIDE SEQUENCE</scope>
</reference>
<dbReference type="EMBL" id="ON529850">
    <property type="protein sequence ID" value="UTC28481.1"/>
    <property type="molecule type" value="Genomic_DNA"/>
</dbReference>